<feature type="region of interest" description="Disordered" evidence="2">
    <location>
        <begin position="254"/>
        <end position="295"/>
    </location>
</feature>
<sequence>MATIQDSKLDLLLTPRVPQGLAAAVESLTREVIRHQPENIYVFAANHFEKLLRLREQYGNDTVKKKNMKFLLDLNDTIKKRQVKLESKERNNSDRCYRWSLNETANVLEKHRSIFGEEGKKISTTEIRALASASISMPSKIQYNTVKKKYETHQTEKKNSHDKYATTVSSKKKKSLHHHSPDLSNTSTSDSRSVPKIIPQIPLVKDIKTELKKNRISSRERKRTVEEKRMQVSCDYIKETLIEKTFRKSIEKTKKNFESQSEQKKNLYSGSSIKRKPDITHKVDSQKIKKSSRTPKMDGVRNYVVQNLIGMASLDELQTASYVEKVQEVIDETSMIIKEKVEALKTSVIEAAKAKQLNSENPLNNDDYFNILRKSADNDNKSSDKNLFENSSYQNTFKNSSFTNIIQDNSDNSESIDNVSLPAVRPPSSKSTSRSLSSRSDSDDLILPPISPESNKSTKVVEKLVLPILSPPRSTSITPDSINCNENIVTNKTTNNDEVFHDSLNVTPDLIDETQKSDYLETLEFADKNDNSERPLENLKNKLLEIEKVQRRIENVLDDTVNISDKNIDEVKESHEIKDILKIEDKLLEIEESEKRIEKILDCQTASVNQSEIINNTNIKSKLQELEDTERRIENIFIDKRSIDEFEMIDNDNEQKNITEYSEKHEISNENNNNTPILNIDDNDLTKNNAMLSEENWNLSPNSFILSEGSPYEIPDFVTTVIIPERDLSPDSDTLQIEVENGKIYSTLVSSKEKNDSQIENCSNELQDKQKISINDAFGEVVNTVNTDMSMIDVNFIRGIKYDIIAPRQSLDLIHEERDKETEDADCINSEDEEVLKVVTSSLDEILKKNKVEYVSKEEIELTMCNTLTEEASDLSKAMQVKEYETNETREISAEINDCLENTESLKNSLDIEESSKISIESSNEIKDTSVTTDRSSLPFDPARPLVPELNLDSLLDLTISSFNLTDDEQKEENKNESQNFNSLKIHTSPTEDTNKKGNFGNFDREALQEKSSIEGKIKDVDKIQNSPLNIIETLKEDYSLNSETVSSECIQILNVENSEHLQDDHYEKLQESLNYNESEAIEDDQIFNETYVIENEHTLNDSNDQTELDVSISADDSINRGSETVNTYEIEETTLGTIDDTCSEIQQNKELIVSTCECRTNVLDDQLDDAERSLTELTTHLIEQDCQCEIDNDQHNQFIDSSNISNQSVNQLDSDILTMTGTNNILSQDLNTLQEQKATTNNAHNNDFKVTEEKIVISEERVENIQDTIDDKEHRQIYGSEVSTSKDGSSVASSTLLSAVTKIQAGIRGYLTRCRLERSLKRCSSTLDSIPSIEDSFPVSKGILLNMKSISSSSHTMPIVDDVSSILQSKERKKLRRETAVQKTAYSLETAFANNQLQHTGEFHDCLPLPIFDTRTFFFTTIEEQNYQEIGNTSLSTDKSKKKSLDSIVNESKECNNKENKESIILHREALNSTDSGNVEQVLGKVFTASATHLSAQSNLGQFGDVALLPADSETILQNRYLNFITSVEDVVSNLFNDPLMISNSSQSVIIDEITRFDEAKSKICESVVDEAKDKTTINDAAKEKKAIDEYFNAQLQSRNIDEKSNKCTSNIIEITASPSSDVETKSYAENSGFFSDVPADVGGANAKSFRKNEPIGEISDKVISFYETTRNEDLESKERLSLEIALTSSTDELISINIEEALGLCDKNNGTRKTTEQSRKSFTSNLSRSASDSRGSNLEGNEKPSPATIMKTTGESVVEKRVEKSELSDDEKNESVVGDGTNKKSSIERDSSLTDGENSSAQGIKGESQ</sequence>
<accession>A0AAJ6YUS6</accession>
<feature type="region of interest" description="Disordered" evidence="2">
    <location>
        <begin position="404"/>
        <end position="458"/>
    </location>
</feature>
<keyword evidence="4" id="KW-1185">Reference proteome</keyword>
<dbReference type="GeneID" id="105367651"/>
<feature type="compositionally biased region" description="Basic and acidic residues" evidence="2">
    <location>
        <begin position="275"/>
        <end position="287"/>
    </location>
</feature>
<feature type="compositionally biased region" description="Polar residues" evidence="2">
    <location>
        <begin position="404"/>
        <end position="418"/>
    </location>
</feature>
<dbReference type="InterPro" id="IPR000048">
    <property type="entry name" value="IQ_motif_EF-hand-BS"/>
</dbReference>
<dbReference type="Pfam" id="PF02197">
    <property type="entry name" value="RIIa"/>
    <property type="match status" value="1"/>
</dbReference>
<dbReference type="RefSeq" id="XP_011504721.1">
    <property type="nucleotide sequence ID" value="XM_011506419.1"/>
</dbReference>
<gene>
    <name evidence="5" type="primary">LOC105367651</name>
</gene>
<dbReference type="InterPro" id="IPR003117">
    <property type="entry name" value="cAMP_dep_PK_reg_su_I/II_a/b"/>
</dbReference>
<evidence type="ECO:0000259" key="3">
    <source>
        <dbReference type="SMART" id="SM00394"/>
    </source>
</evidence>
<dbReference type="Gene3D" id="1.20.890.10">
    <property type="entry name" value="cAMP-dependent protein kinase regulatory subunit, dimerization-anchoring domain"/>
    <property type="match status" value="1"/>
</dbReference>
<dbReference type="PROSITE" id="PS50096">
    <property type="entry name" value="IQ"/>
    <property type="match status" value="1"/>
</dbReference>
<feature type="region of interest" description="Disordered" evidence="2">
    <location>
        <begin position="967"/>
        <end position="1001"/>
    </location>
</feature>
<name>A0AAJ6YUS6_9HYME</name>
<feature type="compositionally biased region" description="Low complexity" evidence="2">
    <location>
        <begin position="426"/>
        <end position="439"/>
    </location>
</feature>
<feature type="region of interest" description="Disordered" evidence="2">
    <location>
        <begin position="152"/>
        <end position="196"/>
    </location>
</feature>
<feature type="compositionally biased region" description="Polar residues" evidence="2">
    <location>
        <begin position="182"/>
        <end position="192"/>
    </location>
</feature>
<feature type="compositionally biased region" description="Basic and acidic residues" evidence="2">
    <location>
        <begin position="152"/>
        <end position="164"/>
    </location>
</feature>
<feature type="coiled-coil region" evidence="1">
    <location>
        <begin position="1224"/>
        <end position="1276"/>
    </location>
</feature>
<evidence type="ECO:0000256" key="2">
    <source>
        <dbReference type="SAM" id="MobiDB-lite"/>
    </source>
</evidence>
<protein>
    <submittedName>
        <fullName evidence="5">Uncharacterized protein LOC105367651</fullName>
    </submittedName>
</protein>
<dbReference type="CDD" id="cd12100">
    <property type="entry name" value="DD_CABYR_SP17"/>
    <property type="match status" value="1"/>
</dbReference>
<feature type="region of interest" description="Disordered" evidence="2">
    <location>
        <begin position="1709"/>
        <end position="1811"/>
    </location>
</feature>
<proteinExistence type="predicted"/>
<feature type="compositionally biased region" description="Basic and acidic residues" evidence="2">
    <location>
        <begin position="1783"/>
        <end position="1794"/>
    </location>
</feature>
<dbReference type="Pfam" id="PF00612">
    <property type="entry name" value="IQ"/>
    <property type="match status" value="1"/>
</dbReference>
<evidence type="ECO:0000313" key="5">
    <source>
        <dbReference type="RefSeq" id="XP_011504721.1"/>
    </source>
</evidence>
<dbReference type="SMART" id="SM00015">
    <property type="entry name" value="IQ"/>
    <property type="match status" value="1"/>
</dbReference>
<organism evidence="4 5">
    <name type="scientific">Ceratosolen solmsi marchali</name>
    <dbReference type="NCBI Taxonomy" id="326594"/>
    <lineage>
        <taxon>Eukaryota</taxon>
        <taxon>Metazoa</taxon>
        <taxon>Ecdysozoa</taxon>
        <taxon>Arthropoda</taxon>
        <taxon>Hexapoda</taxon>
        <taxon>Insecta</taxon>
        <taxon>Pterygota</taxon>
        <taxon>Neoptera</taxon>
        <taxon>Endopterygota</taxon>
        <taxon>Hymenoptera</taxon>
        <taxon>Apocrita</taxon>
        <taxon>Proctotrupomorpha</taxon>
        <taxon>Chalcidoidea</taxon>
        <taxon>Agaonidae</taxon>
        <taxon>Agaoninae</taxon>
        <taxon>Ceratosolen</taxon>
    </lineage>
</organism>
<dbReference type="SUPFAM" id="SSF47391">
    <property type="entry name" value="Dimerization-anchoring domain of cAMP-dependent PK regulatory subunit"/>
    <property type="match status" value="1"/>
</dbReference>
<dbReference type="InterPro" id="IPR047579">
    <property type="entry name" value="DD_CABYR_SP17"/>
</dbReference>
<feature type="compositionally biased region" description="Basic and acidic residues" evidence="2">
    <location>
        <begin position="254"/>
        <end position="265"/>
    </location>
</feature>
<dbReference type="KEGG" id="csol:105367651"/>
<feature type="compositionally biased region" description="Polar residues" evidence="2">
    <location>
        <begin position="1795"/>
        <end position="1811"/>
    </location>
</feature>
<evidence type="ECO:0000256" key="1">
    <source>
        <dbReference type="SAM" id="Coils"/>
    </source>
</evidence>
<feature type="compositionally biased region" description="Polar residues" evidence="2">
    <location>
        <begin position="1722"/>
        <end position="1741"/>
    </location>
</feature>
<reference evidence="5" key="1">
    <citation type="submission" date="2025-08" db="UniProtKB">
        <authorList>
            <consortium name="RefSeq"/>
        </authorList>
    </citation>
    <scope>IDENTIFICATION</scope>
</reference>
<dbReference type="Proteomes" id="UP000695007">
    <property type="component" value="Unplaced"/>
</dbReference>
<keyword evidence="1" id="KW-0175">Coiled coil</keyword>
<feature type="compositionally biased region" description="Basic and acidic residues" evidence="2">
    <location>
        <begin position="1759"/>
        <end position="1769"/>
    </location>
</feature>
<evidence type="ECO:0000313" key="4">
    <source>
        <dbReference type="Proteomes" id="UP000695007"/>
    </source>
</evidence>
<feature type="region of interest" description="Disordered" evidence="2">
    <location>
        <begin position="920"/>
        <end position="942"/>
    </location>
</feature>
<feature type="domain" description="RIIa" evidence="3">
    <location>
        <begin position="19"/>
        <end position="56"/>
    </location>
</feature>
<dbReference type="SMART" id="SM00394">
    <property type="entry name" value="RIIa"/>
    <property type="match status" value="1"/>
</dbReference>